<reference evidence="3" key="1">
    <citation type="submission" date="2023-05" db="EMBL/GenBank/DDBJ databases">
        <title>Colonisation of extended spectrum b-lactamase- and carbapenemase-producing bacteria on hospital surfaces from low- and middle-income countries.</title>
        <authorList>
            <person name="Nieto-Rosado M."/>
            <person name="Sands K."/>
            <person name="Iregbu K."/>
            <person name="Zahra R."/>
            <person name="Mazarati J.B."/>
            <person name="Mehtar S."/>
            <person name="Barnards-Group B."/>
            <person name="Walsh T.R."/>
        </authorList>
    </citation>
    <scope>NUCLEOTIDE SEQUENCE</scope>
    <source>
        <strain evidence="3">PP-E493</strain>
    </source>
</reference>
<dbReference type="InterPro" id="IPR010982">
    <property type="entry name" value="Lambda_DNA-bd_dom_sf"/>
</dbReference>
<dbReference type="GO" id="GO:0003677">
    <property type="term" value="F:DNA binding"/>
    <property type="evidence" value="ECO:0007669"/>
    <property type="project" value="UniProtKB-KW"/>
</dbReference>
<evidence type="ECO:0000256" key="1">
    <source>
        <dbReference type="ARBA" id="ARBA00023125"/>
    </source>
</evidence>
<keyword evidence="1" id="KW-0238">DNA-binding</keyword>
<dbReference type="InterPro" id="IPR001387">
    <property type="entry name" value="Cro/C1-type_HTH"/>
</dbReference>
<dbReference type="GO" id="GO:0005829">
    <property type="term" value="C:cytosol"/>
    <property type="evidence" value="ECO:0007669"/>
    <property type="project" value="TreeGrafter"/>
</dbReference>
<dbReference type="CDD" id="cd00093">
    <property type="entry name" value="HTH_XRE"/>
    <property type="match status" value="1"/>
</dbReference>
<dbReference type="SUPFAM" id="SSF47413">
    <property type="entry name" value="lambda repressor-like DNA-binding domains"/>
    <property type="match status" value="1"/>
</dbReference>
<dbReference type="AlphaFoldDB" id="A0A1E3UUE5"/>
<evidence type="ECO:0000313" key="4">
    <source>
        <dbReference type="Proteomes" id="UP001187859"/>
    </source>
</evidence>
<dbReference type="EMBL" id="JASGOQ010000001">
    <property type="protein sequence ID" value="MDV5392678.1"/>
    <property type="molecule type" value="Genomic_DNA"/>
</dbReference>
<proteinExistence type="predicted"/>
<comment type="caution">
    <text evidence="3">The sequence shown here is derived from an EMBL/GenBank/DDBJ whole genome shotgun (WGS) entry which is preliminary data.</text>
</comment>
<dbReference type="PANTHER" id="PTHR46797">
    <property type="entry name" value="HTH-TYPE TRANSCRIPTIONAL REGULATOR"/>
    <property type="match status" value="1"/>
</dbReference>
<dbReference type="PROSITE" id="PS50943">
    <property type="entry name" value="HTH_CROC1"/>
    <property type="match status" value="1"/>
</dbReference>
<dbReference type="InterPro" id="IPR050807">
    <property type="entry name" value="TransReg_Diox_bact_type"/>
</dbReference>
<accession>A0A1E3UUE5</accession>
<protein>
    <submittedName>
        <fullName evidence="3">Helix-turn-helix transcriptional regulator</fullName>
    </submittedName>
</protein>
<dbReference type="PANTHER" id="PTHR46797:SF1">
    <property type="entry name" value="METHYLPHOSPHONATE SYNTHASE"/>
    <property type="match status" value="1"/>
</dbReference>
<name>A0A1E3UUE5_9GAMM</name>
<dbReference type="Gene3D" id="1.10.260.40">
    <property type="entry name" value="lambda repressor-like DNA-binding domains"/>
    <property type="match status" value="1"/>
</dbReference>
<dbReference type="Proteomes" id="UP001187859">
    <property type="component" value="Unassembled WGS sequence"/>
</dbReference>
<dbReference type="RefSeq" id="WP_069453770.1">
    <property type="nucleotide sequence ID" value="NZ_AP026732.1"/>
</dbReference>
<organism evidence="3 4">
    <name type="scientific">Shewanella xiamenensis</name>
    <dbReference type="NCBI Taxonomy" id="332186"/>
    <lineage>
        <taxon>Bacteria</taxon>
        <taxon>Pseudomonadati</taxon>
        <taxon>Pseudomonadota</taxon>
        <taxon>Gammaproteobacteria</taxon>
        <taxon>Alteromonadales</taxon>
        <taxon>Shewanellaceae</taxon>
        <taxon>Shewanella</taxon>
    </lineage>
</organism>
<evidence type="ECO:0000313" key="3">
    <source>
        <dbReference type="EMBL" id="MDV5392678.1"/>
    </source>
</evidence>
<evidence type="ECO:0000259" key="2">
    <source>
        <dbReference type="PROSITE" id="PS50943"/>
    </source>
</evidence>
<gene>
    <name evidence="3" type="ORF">QM089_21020</name>
</gene>
<sequence length="76" mass="8618">MEDHLLISFGTHLKSLRLERSFSQEQLALKADMDRTYVSGIERGQRNVSLINIFKLAKALDIPAKQLLDFTVEGSL</sequence>
<feature type="domain" description="HTH cro/C1-type" evidence="2">
    <location>
        <begin position="13"/>
        <end position="67"/>
    </location>
</feature>
<dbReference type="SMART" id="SM00530">
    <property type="entry name" value="HTH_XRE"/>
    <property type="match status" value="1"/>
</dbReference>
<dbReference type="OrthoDB" id="9800901at2"/>
<dbReference type="Pfam" id="PF01381">
    <property type="entry name" value="HTH_3"/>
    <property type="match status" value="1"/>
</dbReference>
<dbReference type="GO" id="GO:0003700">
    <property type="term" value="F:DNA-binding transcription factor activity"/>
    <property type="evidence" value="ECO:0007669"/>
    <property type="project" value="TreeGrafter"/>
</dbReference>